<keyword evidence="2" id="KW-1185">Reference proteome</keyword>
<gene>
    <name evidence="1" type="ORF">CISIN_1g0434392mg</name>
</gene>
<feature type="non-terminal residue" evidence="1">
    <location>
        <position position="52"/>
    </location>
</feature>
<protein>
    <submittedName>
        <fullName evidence="1">Uncharacterized protein</fullName>
    </submittedName>
</protein>
<name>A0A067D3D2_CITSI</name>
<dbReference type="EMBL" id="KK791178">
    <property type="protein sequence ID" value="KDO37303.1"/>
    <property type="molecule type" value="Genomic_DNA"/>
</dbReference>
<evidence type="ECO:0000313" key="2">
    <source>
        <dbReference type="Proteomes" id="UP000027120"/>
    </source>
</evidence>
<sequence length="52" mass="5632">MKTCKARKRNHGVDKWIRSFSKLLASSQSLVPISVNKAFHSTGVKKMGGGGT</sequence>
<reference evidence="1 2" key="1">
    <citation type="submission" date="2014-04" db="EMBL/GenBank/DDBJ databases">
        <authorList>
            <consortium name="International Citrus Genome Consortium"/>
            <person name="Gmitter F."/>
            <person name="Chen C."/>
            <person name="Farmerie W."/>
            <person name="Harkins T."/>
            <person name="Desany B."/>
            <person name="Mohiuddin M."/>
            <person name="Kodira C."/>
            <person name="Borodovsky M."/>
            <person name="Lomsadze A."/>
            <person name="Burns P."/>
            <person name="Jenkins J."/>
            <person name="Prochnik S."/>
            <person name="Shu S."/>
            <person name="Chapman J."/>
            <person name="Pitluck S."/>
            <person name="Schmutz J."/>
            <person name="Rokhsar D."/>
        </authorList>
    </citation>
    <scope>NUCLEOTIDE SEQUENCE</scope>
</reference>
<dbReference type="AlphaFoldDB" id="A0A067D3D2"/>
<evidence type="ECO:0000313" key="1">
    <source>
        <dbReference type="EMBL" id="KDO37303.1"/>
    </source>
</evidence>
<organism evidence="1 2">
    <name type="scientific">Citrus sinensis</name>
    <name type="common">Sweet orange</name>
    <name type="synonym">Citrus aurantium var. sinensis</name>
    <dbReference type="NCBI Taxonomy" id="2711"/>
    <lineage>
        <taxon>Eukaryota</taxon>
        <taxon>Viridiplantae</taxon>
        <taxon>Streptophyta</taxon>
        <taxon>Embryophyta</taxon>
        <taxon>Tracheophyta</taxon>
        <taxon>Spermatophyta</taxon>
        <taxon>Magnoliopsida</taxon>
        <taxon>eudicotyledons</taxon>
        <taxon>Gunneridae</taxon>
        <taxon>Pentapetalae</taxon>
        <taxon>rosids</taxon>
        <taxon>malvids</taxon>
        <taxon>Sapindales</taxon>
        <taxon>Rutaceae</taxon>
        <taxon>Aurantioideae</taxon>
        <taxon>Citrus</taxon>
    </lineage>
</organism>
<proteinExistence type="predicted"/>
<dbReference type="Proteomes" id="UP000027120">
    <property type="component" value="Unassembled WGS sequence"/>
</dbReference>
<accession>A0A067D3D2</accession>